<sequence>MAKRNLFSIFIIALLLTTVLLIWQWNDYQMKAKKGNGTEPIASATQQIEITHSKGKLTIVQRIENLEMGNYHLRYPDGENFICESGGKRIDCSKEMMVEENEIQFTYEIHMNPDYHFFMLDDGFVKLENVSVDHTEVHMSEMMDLDSIWIAGADMKTDQKMEFVHYYLFEKEGEGFSLYWQRDPLTKTQQDGYTVYGNRDFQWGKNLVQKFFNDNQNRIIPNIVFTDIDAIYSSKDLLVVPETIDENKLQRLWINEYFSEGIFQSEKENEWLAEVLTGLFFQIPINGKAEEMYEQLVANLNEEEINRFFEKINTVETSGVKGLDERLSEVKQWKTDFFTLNKNQSNPLEPLYFYMEKPIFVGEEQLIDKKVYVVRSTHYYPVKEIVQSLGYTYEPLSDHEILVSNKKDVFRFYDGKNIFILNEEQYGLYGDHLEEPLTKIHGEWYIQEDLLIRLFSVQVIEYESKIAVF</sequence>
<evidence type="ECO:0000313" key="1">
    <source>
        <dbReference type="EMBL" id="WAA13707.1"/>
    </source>
</evidence>
<dbReference type="Proteomes" id="UP001164726">
    <property type="component" value="Chromosome"/>
</dbReference>
<gene>
    <name evidence="1" type="ORF">OE105_06290</name>
</gene>
<reference evidence="1" key="1">
    <citation type="submission" date="2022-09" db="EMBL/GenBank/DDBJ databases">
        <title>Complete Genomes of Fervidibacillus albus and Fervidibacillus halotolerans isolated from tidal flat sediments.</title>
        <authorList>
            <person name="Kwon K.K."/>
            <person name="Yang S.-H."/>
            <person name="Park M.J."/>
            <person name="Oh H.-M."/>
        </authorList>
    </citation>
    <scope>NUCLEOTIDE SEQUENCE</scope>
    <source>
        <strain evidence="1">MEBiC13594</strain>
    </source>
</reference>
<dbReference type="RefSeq" id="WP_275421898.1">
    <property type="nucleotide sequence ID" value="NZ_CP106877.1"/>
</dbReference>
<proteinExistence type="predicted"/>
<organism evidence="1 2">
    <name type="scientific">Fervidibacillus halotolerans</name>
    <dbReference type="NCBI Taxonomy" id="2980027"/>
    <lineage>
        <taxon>Bacteria</taxon>
        <taxon>Bacillati</taxon>
        <taxon>Bacillota</taxon>
        <taxon>Bacilli</taxon>
        <taxon>Bacillales</taxon>
        <taxon>Bacillaceae</taxon>
        <taxon>Fervidibacillus</taxon>
    </lineage>
</organism>
<dbReference type="EMBL" id="CP106877">
    <property type="protein sequence ID" value="WAA13707.1"/>
    <property type="molecule type" value="Genomic_DNA"/>
</dbReference>
<keyword evidence="2" id="KW-1185">Reference proteome</keyword>
<accession>A0A9E8M1K0</accession>
<dbReference type="KEGG" id="fhl:OE105_06290"/>
<name>A0A9E8M1K0_9BACI</name>
<evidence type="ECO:0008006" key="3">
    <source>
        <dbReference type="Google" id="ProtNLM"/>
    </source>
</evidence>
<protein>
    <recommendedName>
        <fullName evidence="3">Copper amine oxidase-like N-terminal domain-containing protein</fullName>
    </recommendedName>
</protein>
<evidence type="ECO:0000313" key="2">
    <source>
        <dbReference type="Proteomes" id="UP001164726"/>
    </source>
</evidence>
<dbReference type="AlphaFoldDB" id="A0A9E8M1K0"/>